<reference evidence="1" key="1">
    <citation type="journal article" date="2022" name="Int. J. Mol. Sci.">
        <title>Draft Genome of Tanacetum Coccineum: Genomic Comparison of Closely Related Tanacetum-Family Plants.</title>
        <authorList>
            <person name="Yamashiro T."/>
            <person name="Shiraishi A."/>
            <person name="Nakayama K."/>
            <person name="Satake H."/>
        </authorList>
    </citation>
    <scope>NUCLEOTIDE SEQUENCE</scope>
</reference>
<comment type="caution">
    <text evidence="1">The sequence shown here is derived from an EMBL/GenBank/DDBJ whole genome shotgun (WGS) entry which is preliminary data.</text>
</comment>
<sequence>MYDFKECSSCGALYNRGHCCSNVSSVDNFVCDPNPISYDETPDSSKQPLRNCSKCGGLFGGLYCRQCTCERCRRNYTDEVCALCCYESFVNDSNPNSFIDSPNNFNPPSQPQTSSLDQWHCFHCKDPLERGERCKRCSCKWCGSGLSEGFCFICASNNKNSSIGDPNPNSFNDSQNLSDYPPQPQYQTNSCELCGNDAHYGYDCPPQVPFKFDRISFRETPKVLLLAWEKFFEIKHAFKEKQHQPEDIQELLHKLLKDLQMIREELADYINTPNWNCPAFYEDDDDEYTIQYREYLENSSNAITPDLPTEEPDNSLSMGDDHLSTISKTESNEVIKSSVEDLVPIPSESEGISDDMCDVTFCDNYPPLDVLNNHFKIFSSHFIR</sequence>
<name>A0ABQ5GP01_9ASTR</name>
<organism evidence="1 2">
    <name type="scientific">Tanacetum coccineum</name>
    <dbReference type="NCBI Taxonomy" id="301880"/>
    <lineage>
        <taxon>Eukaryota</taxon>
        <taxon>Viridiplantae</taxon>
        <taxon>Streptophyta</taxon>
        <taxon>Embryophyta</taxon>
        <taxon>Tracheophyta</taxon>
        <taxon>Spermatophyta</taxon>
        <taxon>Magnoliopsida</taxon>
        <taxon>eudicotyledons</taxon>
        <taxon>Gunneridae</taxon>
        <taxon>Pentapetalae</taxon>
        <taxon>asterids</taxon>
        <taxon>campanulids</taxon>
        <taxon>Asterales</taxon>
        <taxon>Asteraceae</taxon>
        <taxon>Asteroideae</taxon>
        <taxon>Anthemideae</taxon>
        <taxon>Anthemidinae</taxon>
        <taxon>Tanacetum</taxon>
    </lineage>
</organism>
<keyword evidence="2" id="KW-1185">Reference proteome</keyword>
<protein>
    <recommendedName>
        <fullName evidence="3">CCHC-type domain-containing protein</fullName>
    </recommendedName>
</protein>
<proteinExistence type="predicted"/>
<evidence type="ECO:0008006" key="3">
    <source>
        <dbReference type="Google" id="ProtNLM"/>
    </source>
</evidence>
<dbReference type="Proteomes" id="UP001151760">
    <property type="component" value="Unassembled WGS sequence"/>
</dbReference>
<evidence type="ECO:0000313" key="1">
    <source>
        <dbReference type="EMBL" id="GJT77199.1"/>
    </source>
</evidence>
<evidence type="ECO:0000313" key="2">
    <source>
        <dbReference type="Proteomes" id="UP001151760"/>
    </source>
</evidence>
<accession>A0ABQ5GP01</accession>
<gene>
    <name evidence="1" type="ORF">Tco_1043924</name>
</gene>
<reference evidence="1" key="2">
    <citation type="submission" date="2022-01" db="EMBL/GenBank/DDBJ databases">
        <authorList>
            <person name="Yamashiro T."/>
            <person name="Shiraishi A."/>
            <person name="Satake H."/>
            <person name="Nakayama K."/>
        </authorList>
    </citation>
    <scope>NUCLEOTIDE SEQUENCE</scope>
</reference>
<dbReference type="EMBL" id="BQNB010018691">
    <property type="protein sequence ID" value="GJT77199.1"/>
    <property type="molecule type" value="Genomic_DNA"/>
</dbReference>